<comment type="caution">
    <text evidence="1">The sequence shown here is derived from an EMBL/GenBank/DDBJ whole genome shotgun (WGS) entry which is preliminary data.</text>
</comment>
<evidence type="ECO:0000313" key="2">
    <source>
        <dbReference type="Proteomes" id="UP000886752"/>
    </source>
</evidence>
<protein>
    <submittedName>
        <fullName evidence="1">Uncharacterized protein</fullName>
    </submittedName>
</protein>
<gene>
    <name evidence="1" type="ORF">H9894_00125</name>
</gene>
<proteinExistence type="predicted"/>
<dbReference type="Proteomes" id="UP000886752">
    <property type="component" value="Unassembled WGS sequence"/>
</dbReference>
<reference evidence="1" key="1">
    <citation type="journal article" date="2021" name="PeerJ">
        <title>Extensive microbial diversity within the chicken gut microbiome revealed by metagenomics and culture.</title>
        <authorList>
            <person name="Gilroy R."/>
            <person name="Ravi A."/>
            <person name="Getino M."/>
            <person name="Pursley I."/>
            <person name="Horton D.L."/>
            <person name="Alikhan N.F."/>
            <person name="Baker D."/>
            <person name="Gharbi K."/>
            <person name="Hall N."/>
            <person name="Watson M."/>
            <person name="Adriaenssens E.M."/>
            <person name="Foster-Nyarko E."/>
            <person name="Jarju S."/>
            <person name="Secka A."/>
            <person name="Antonio M."/>
            <person name="Oren A."/>
            <person name="Chaudhuri R.R."/>
            <person name="La Ragione R."/>
            <person name="Hildebrand F."/>
            <person name="Pallen M.J."/>
        </authorList>
    </citation>
    <scope>NUCLEOTIDE SEQUENCE</scope>
    <source>
        <strain evidence="1">ChiHecec2B26-446</strain>
    </source>
</reference>
<name>A0A9D1PVV2_9BACT</name>
<evidence type="ECO:0000313" key="1">
    <source>
        <dbReference type="EMBL" id="HIV99596.1"/>
    </source>
</evidence>
<reference evidence="1" key="2">
    <citation type="submission" date="2021-04" db="EMBL/GenBank/DDBJ databases">
        <authorList>
            <person name="Gilroy R."/>
        </authorList>
    </citation>
    <scope>NUCLEOTIDE SEQUENCE</scope>
    <source>
        <strain evidence="1">ChiHecec2B26-446</strain>
    </source>
</reference>
<organism evidence="1 2">
    <name type="scientific">Candidatus Desulfovibrio intestinipullorum</name>
    <dbReference type="NCBI Taxonomy" id="2838536"/>
    <lineage>
        <taxon>Bacteria</taxon>
        <taxon>Pseudomonadati</taxon>
        <taxon>Thermodesulfobacteriota</taxon>
        <taxon>Desulfovibrionia</taxon>
        <taxon>Desulfovibrionales</taxon>
        <taxon>Desulfovibrionaceae</taxon>
        <taxon>Desulfovibrio</taxon>
    </lineage>
</organism>
<dbReference type="EMBL" id="DXHV01000004">
    <property type="protein sequence ID" value="HIV99596.1"/>
    <property type="molecule type" value="Genomic_DNA"/>
</dbReference>
<dbReference type="AlphaFoldDB" id="A0A9D1PVV2"/>
<sequence>MQMRIGVTSVDFQHEHGSLLAEIAGLCACFGLTRPELEDLFSRMPNPEPCREGYVPLGAFLTACSQLLRESMMLCEEGALSREQLRELELRTHNYILLVGALSQDLLGSCQSLPAVSSTPGPQVQPLTAGELHRELASFTQTLRSMARICLELFDSLEAMTDASRPPSSLFGTATSLLDMIHTACWEYTRWYSLYQASCPKDITAENVPAGDASS</sequence>
<accession>A0A9D1PVV2</accession>